<dbReference type="SUPFAM" id="SSF46785">
    <property type="entry name" value="Winged helix' DNA-binding domain"/>
    <property type="match status" value="1"/>
</dbReference>
<keyword evidence="6" id="KW-0238">DNA-binding</keyword>
<comment type="caution">
    <text evidence="11">The sequence shown here is derived from an EMBL/GenBank/DDBJ whole genome shotgun (WGS) entry which is preliminary data.</text>
</comment>
<evidence type="ECO:0000256" key="5">
    <source>
        <dbReference type="ARBA" id="ARBA00023015"/>
    </source>
</evidence>
<dbReference type="GO" id="GO:0000156">
    <property type="term" value="F:phosphorelay response regulator activity"/>
    <property type="evidence" value="ECO:0007669"/>
    <property type="project" value="TreeGrafter"/>
</dbReference>
<keyword evidence="8" id="KW-0804">Transcription</keyword>
<dbReference type="PIRSF" id="PIRSF006171">
    <property type="entry name" value="RR_citrat_malat"/>
    <property type="match status" value="1"/>
</dbReference>
<gene>
    <name evidence="11" type="primary">citB_3</name>
    <name evidence="11" type="ORF">SDC9_180992</name>
</gene>
<evidence type="ECO:0000256" key="1">
    <source>
        <dbReference type="ARBA" id="ARBA00004496"/>
    </source>
</evidence>
<evidence type="ECO:0000256" key="3">
    <source>
        <dbReference type="ARBA" id="ARBA00022553"/>
    </source>
</evidence>
<dbReference type="GO" id="GO:0005737">
    <property type="term" value="C:cytoplasm"/>
    <property type="evidence" value="ECO:0007669"/>
    <property type="project" value="UniProtKB-SubCell"/>
</dbReference>
<accession>A0A645HBN6</accession>
<feature type="region of interest" description="Disordered" evidence="9">
    <location>
        <begin position="209"/>
        <end position="228"/>
    </location>
</feature>
<dbReference type="Gene3D" id="3.40.50.2300">
    <property type="match status" value="1"/>
</dbReference>
<dbReference type="InterPro" id="IPR036390">
    <property type="entry name" value="WH_DNA-bd_sf"/>
</dbReference>
<evidence type="ECO:0000256" key="2">
    <source>
        <dbReference type="ARBA" id="ARBA00022490"/>
    </source>
</evidence>
<keyword evidence="4" id="KW-0902">Two-component regulatory system</keyword>
<evidence type="ECO:0000256" key="7">
    <source>
        <dbReference type="ARBA" id="ARBA00023159"/>
    </source>
</evidence>
<dbReference type="InterPro" id="IPR001789">
    <property type="entry name" value="Sig_transdc_resp-reg_receiver"/>
</dbReference>
<evidence type="ECO:0000259" key="10">
    <source>
        <dbReference type="PROSITE" id="PS50110"/>
    </source>
</evidence>
<keyword evidence="3" id="KW-0597">Phosphoprotein</keyword>
<proteinExistence type="predicted"/>
<keyword evidence="2" id="KW-0963">Cytoplasm</keyword>
<evidence type="ECO:0000256" key="8">
    <source>
        <dbReference type="ARBA" id="ARBA00023163"/>
    </source>
</evidence>
<evidence type="ECO:0000256" key="6">
    <source>
        <dbReference type="ARBA" id="ARBA00023125"/>
    </source>
</evidence>
<feature type="domain" description="Response regulatory" evidence="10">
    <location>
        <begin position="5"/>
        <end position="121"/>
    </location>
</feature>
<dbReference type="GO" id="GO:0003700">
    <property type="term" value="F:DNA-binding transcription factor activity"/>
    <property type="evidence" value="ECO:0007669"/>
    <property type="project" value="InterPro"/>
</dbReference>
<dbReference type="InterPro" id="IPR011006">
    <property type="entry name" value="CheY-like_superfamily"/>
</dbReference>
<evidence type="ECO:0000313" key="11">
    <source>
        <dbReference type="EMBL" id="MPN33504.1"/>
    </source>
</evidence>
<dbReference type="Pfam" id="PF00072">
    <property type="entry name" value="Response_reg"/>
    <property type="match status" value="1"/>
</dbReference>
<dbReference type="AlphaFoldDB" id="A0A645HBN6"/>
<dbReference type="PANTHER" id="PTHR45526">
    <property type="entry name" value="TRANSCRIPTIONAL REGULATORY PROTEIN DPIA"/>
    <property type="match status" value="1"/>
</dbReference>
<dbReference type="SUPFAM" id="SSF52172">
    <property type="entry name" value="CheY-like"/>
    <property type="match status" value="1"/>
</dbReference>
<dbReference type="Pfam" id="PF09339">
    <property type="entry name" value="HTH_IclR"/>
    <property type="match status" value="1"/>
</dbReference>
<name>A0A645HBN6_9ZZZZ</name>
<organism evidence="11">
    <name type="scientific">bioreactor metagenome</name>
    <dbReference type="NCBI Taxonomy" id="1076179"/>
    <lineage>
        <taxon>unclassified sequences</taxon>
        <taxon>metagenomes</taxon>
        <taxon>ecological metagenomes</taxon>
    </lineage>
</organism>
<comment type="subcellular location">
    <subcellularLocation>
        <location evidence="1">Cytoplasm</location>
    </subcellularLocation>
</comment>
<dbReference type="InterPro" id="IPR036388">
    <property type="entry name" value="WH-like_DNA-bd_sf"/>
</dbReference>
<keyword evidence="5" id="KW-0805">Transcription regulation</keyword>
<dbReference type="SMART" id="SM00448">
    <property type="entry name" value="REC"/>
    <property type="match status" value="1"/>
</dbReference>
<dbReference type="PROSITE" id="PS50110">
    <property type="entry name" value="RESPONSE_REGULATORY"/>
    <property type="match status" value="1"/>
</dbReference>
<dbReference type="EMBL" id="VSSQ01086027">
    <property type="protein sequence ID" value="MPN33504.1"/>
    <property type="molecule type" value="Genomic_DNA"/>
</dbReference>
<dbReference type="Gene3D" id="1.10.10.10">
    <property type="entry name" value="Winged helix-like DNA-binding domain superfamily/Winged helix DNA-binding domain"/>
    <property type="match status" value="1"/>
</dbReference>
<dbReference type="InterPro" id="IPR024187">
    <property type="entry name" value="Sig_transdc_resp-reg_cit/mal"/>
</dbReference>
<dbReference type="InterPro" id="IPR051271">
    <property type="entry name" value="2C-system_Tx_regulators"/>
</dbReference>
<protein>
    <submittedName>
        <fullName evidence="11">Transcriptional regulatory protein CitB</fullName>
    </submittedName>
</protein>
<reference evidence="11" key="1">
    <citation type="submission" date="2019-08" db="EMBL/GenBank/DDBJ databases">
        <authorList>
            <person name="Kucharzyk K."/>
            <person name="Murdoch R.W."/>
            <person name="Higgins S."/>
            <person name="Loffler F."/>
        </authorList>
    </citation>
    <scope>NUCLEOTIDE SEQUENCE</scope>
</reference>
<evidence type="ECO:0000256" key="4">
    <source>
        <dbReference type="ARBA" id="ARBA00023012"/>
    </source>
</evidence>
<dbReference type="GO" id="GO:0003677">
    <property type="term" value="F:DNA binding"/>
    <property type="evidence" value="ECO:0007669"/>
    <property type="project" value="UniProtKB-KW"/>
</dbReference>
<evidence type="ECO:0000256" key="9">
    <source>
        <dbReference type="SAM" id="MobiDB-lite"/>
    </source>
</evidence>
<keyword evidence="7" id="KW-0010">Activator</keyword>
<dbReference type="CDD" id="cd19925">
    <property type="entry name" value="REC_citrate_TCS"/>
    <property type="match status" value="1"/>
</dbReference>
<dbReference type="PANTHER" id="PTHR45526:SF1">
    <property type="entry name" value="TRANSCRIPTIONAL REGULATORY PROTEIN DCUR-RELATED"/>
    <property type="match status" value="1"/>
</dbReference>
<sequence>MSDLRVLIVDDEPLAAEGHAAYVRRVPGFDVAAITGTVQETLRVLRSHDVDLILLDLNLPDGNGLDIVRCIRAAGGSTDILTITAAREARLVRSAVGLGVVGYLLKPFTFADLRERLEAYQHYRARLDSSGLTTQRGVDAVFRDLRRPAVGAGLPPKGLAGEMLEQVIAVLREASPAGMSASDVARSLGTSRVTARRYLQYLADEGRVARSQRAPGSGRPEGVFTWQE</sequence>
<dbReference type="InterPro" id="IPR005471">
    <property type="entry name" value="Tscrpt_reg_IclR_N"/>
</dbReference>